<dbReference type="EMBL" id="CAUJNA010003696">
    <property type="protein sequence ID" value="CAJ1407919.1"/>
    <property type="molecule type" value="Genomic_DNA"/>
</dbReference>
<evidence type="ECO:0000313" key="1">
    <source>
        <dbReference type="EMBL" id="CAJ1407919.1"/>
    </source>
</evidence>
<evidence type="ECO:0000313" key="2">
    <source>
        <dbReference type="Proteomes" id="UP001178507"/>
    </source>
</evidence>
<name>A0AA36JMV0_9DINO</name>
<organism evidence="1 2">
    <name type="scientific">Effrenium voratum</name>
    <dbReference type="NCBI Taxonomy" id="2562239"/>
    <lineage>
        <taxon>Eukaryota</taxon>
        <taxon>Sar</taxon>
        <taxon>Alveolata</taxon>
        <taxon>Dinophyceae</taxon>
        <taxon>Suessiales</taxon>
        <taxon>Symbiodiniaceae</taxon>
        <taxon>Effrenium</taxon>
    </lineage>
</organism>
<proteinExistence type="predicted"/>
<reference evidence="1" key="1">
    <citation type="submission" date="2023-08" db="EMBL/GenBank/DDBJ databases">
        <authorList>
            <person name="Chen Y."/>
            <person name="Shah S."/>
            <person name="Dougan E. K."/>
            <person name="Thang M."/>
            <person name="Chan C."/>
        </authorList>
    </citation>
    <scope>NUCLEOTIDE SEQUENCE</scope>
</reference>
<protein>
    <submittedName>
        <fullName evidence="1">Uncharacterized protein</fullName>
    </submittedName>
</protein>
<gene>
    <name evidence="1" type="ORF">EVOR1521_LOCUS29500</name>
</gene>
<sequence>MQLANSTFALQADASNRHHLGSMHWAGCRKEAFPCFDCWAESDPCMASHNASHDSGCLPKNLKSRETWSKRVCLWPVFGPVKGKKGKAAVFLHCRGASLGSAQPLNWL</sequence>
<comment type="caution">
    <text evidence="1">The sequence shown here is derived from an EMBL/GenBank/DDBJ whole genome shotgun (WGS) entry which is preliminary data.</text>
</comment>
<keyword evidence="2" id="KW-1185">Reference proteome</keyword>
<dbReference type="Proteomes" id="UP001178507">
    <property type="component" value="Unassembled WGS sequence"/>
</dbReference>
<dbReference type="AlphaFoldDB" id="A0AA36JMV0"/>
<accession>A0AA36JMV0</accession>